<name>A0ABT7MQM9_9BACL</name>
<comment type="caution">
    <text evidence="2">The sequence shown here is derived from an EMBL/GenBank/DDBJ whole genome shotgun (WGS) entry which is preliminary data.</text>
</comment>
<proteinExistence type="predicted"/>
<dbReference type="CDD" id="cd04301">
    <property type="entry name" value="NAT_SF"/>
    <property type="match status" value="1"/>
</dbReference>
<dbReference type="InterPro" id="IPR016181">
    <property type="entry name" value="Acyl_CoA_acyltransferase"/>
</dbReference>
<sequence length="181" mass="20633">MLPTIETERLRLRQIDLKDSERLFTIFSDPNVLRYYGMEPHASLSETEQMLTGMLEGIESGAVMRWGIVTKESSNLIGTIGFHNRAPRHRRAEVGYEIHPNYWRHGYATEALHAALSYAGQTGEIERVGAIVFTENVASQQMLEKNGFSREGTLRHYVRQGERAHDVHVYGYTTNKDHADA</sequence>
<evidence type="ECO:0000313" key="3">
    <source>
        <dbReference type="Proteomes" id="UP001230807"/>
    </source>
</evidence>
<accession>A0ABT7MQM9</accession>
<feature type="domain" description="N-acetyltransferase" evidence="1">
    <location>
        <begin position="10"/>
        <end position="176"/>
    </location>
</feature>
<evidence type="ECO:0000313" key="2">
    <source>
        <dbReference type="EMBL" id="MDL5377487.1"/>
    </source>
</evidence>
<dbReference type="EMBL" id="JASWER010000008">
    <property type="protein sequence ID" value="MDL5377487.1"/>
    <property type="molecule type" value="Genomic_DNA"/>
</dbReference>
<evidence type="ECO:0000259" key="1">
    <source>
        <dbReference type="PROSITE" id="PS51186"/>
    </source>
</evidence>
<dbReference type="PANTHER" id="PTHR43792">
    <property type="entry name" value="GNAT FAMILY, PUTATIVE (AFU_ORTHOLOGUE AFUA_3G00765)-RELATED-RELATED"/>
    <property type="match status" value="1"/>
</dbReference>
<protein>
    <submittedName>
        <fullName evidence="2">GNAT family N-acetyltransferase</fullName>
    </submittedName>
</protein>
<dbReference type="Gene3D" id="3.40.630.30">
    <property type="match status" value="1"/>
</dbReference>
<dbReference type="InterPro" id="IPR051531">
    <property type="entry name" value="N-acetyltransferase"/>
</dbReference>
<dbReference type="SUPFAM" id="SSF55729">
    <property type="entry name" value="Acyl-CoA N-acyltransferases (Nat)"/>
    <property type="match status" value="1"/>
</dbReference>
<organism evidence="2 3">
    <name type="scientific">Exiguobacterium mexicanum</name>
    <dbReference type="NCBI Taxonomy" id="340146"/>
    <lineage>
        <taxon>Bacteria</taxon>
        <taxon>Bacillati</taxon>
        <taxon>Bacillota</taxon>
        <taxon>Bacilli</taxon>
        <taxon>Bacillales</taxon>
        <taxon>Bacillales Family XII. Incertae Sedis</taxon>
        <taxon>Exiguobacterium</taxon>
    </lineage>
</organism>
<keyword evidence="3" id="KW-1185">Reference proteome</keyword>
<dbReference type="PROSITE" id="PS51186">
    <property type="entry name" value="GNAT"/>
    <property type="match status" value="1"/>
</dbReference>
<dbReference type="PANTHER" id="PTHR43792:SF9">
    <property type="entry name" value="RIBOSOMAL-PROTEIN-ALANINE ACETYLTRANSFERASE"/>
    <property type="match status" value="1"/>
</dbReference>
<dbReference type="RefSeq" id="WP_214719872.1">
    <property type="nucleotide sequence ID" value="NZ_CP183077.1"/>
</dbReference>
<reference evidence="2 3" key="1">
    <citation type="submission" date="2023-06" db="EMBL/GenBank/DDBJ databases">
        <title>Influencing factors and mechanism of Cr(VI) reduction by facultative anaerobic Exiguobacterium sp. PY14.</title>
        <authorList>
            <person name="Zou L."/>
        </authorList>
    </citation>
    <scope>NUCLEOTIDE SEQUENCE [LARGE SCALE GENOMIC DNA]</scope>
    <source>
        <strain evidence="2 3">PY14</strain>
    </source>
</reference>
<dbReference type="InterPro" id="IPR000182">
    <property type="entry name" value="GNAT_dom"/>
</dbReference>
<gene>
    <name evidence="2" type="ORF">QR695_10765</name>
</gene>
<dbReference type="Pfam" id="PF13302">
    <property type="entry name" value="Acetyltransf_3"/>
    <property type="match status" value="1"/>
</dbReference>
<dbReference type="Proteomes" id="UP001230807">
    <property type="component" value="Unassembled WGS sequence"/>
</dbReference>